<dbReference type="EMBL" id="GBRH01178976">
    <property type="protein sequence ID" value="JAE18920.1"/>
    <property type="molecule type" value="Transcribed_RNA"/>
</dbReference>
<name>A0A0A9G1G2_ARUDO</name>
<reference evidence="1" key="2">
    <citation type="journal article" date="2015" name="Data Brief">
        <title>Shoot transcriptome of the giant reed, Arundo donax.</title>
        <authorList>
            <person name="Barrero R.A."/>
            <person name="Guerrero F.D."/>
            <person name="Moolhuijzen P."/>
            <person name="Goolsby J.A."/>
            <person name="Tidwell J."/>
            <person name="Bellgard S.E."/>
            <person name="Bellgard M.I."/>
        </authorList>
    </citation>
    <scope>NUCLEOTIDE SEQUENCE</scope>
    <source>
        <tissue evidence="1">Shoot tissue taken approximately 20 cm above the soil surface</tissue>
    </source>
</reference>
<reference evidence="1" key="1">
    <citation type="submission" date="2014-09" db="EMBL/GenBank/DDBJ databases">
        <authorList>
            <person name="Magalhaes I.L.F."/>
            <person name="Oliveira U."/>
            <person name="Santos F.R."/>
            <person name="Vidigal T.H.D.A."/>
            <person name="Brescovit A.D."/>
            <person name="Santos A.J."/>
        </authorList>
    </citation>
    <scope>NUCLEOTIDE SEQUENCE</scope>
    <source>
        <tissue evidence="1">Shoot tissue taken approximately 20 cm above the soil surface</tissue>
    </source>
</reference>
<organism evidence="1">
    <name type="scientific">Arundo donax</name>
    <name type="common">Giant reed</name>
    <name type="synonym">Donax arundinaceus</name>
    <dbReference type="NCBI Taxonomy" id="35708"/>
    <lineage>
        <taxon>Eukaryota</taxon>
        <taxon>Viridiplantae</taxon>
        <taxon>Streptophyta</taxon>
        <taxon>Embryophyta</taxon>
        <taxon>Tracheophyta</taxon>
        <taxon>Spermatophyta</taxon>
        <taxon>Magnoliopsida</taxon>
        <taxon>Liliopsida</taxon>
        <taxon>Poales</taxon>
        <taxon>Poaceae</taxon>
        <taxon>PACMAD clade</taxon>
        <taxon>Arundinoideae</taxon>
        <taxon>Arundineae</taxon>
        <taxon>Arundo</taxon>
    </lineage>
</organism>
<dbReference type="AlphaFoldDB" id="A0A0A9G1G2"/>
<proteinExistence type="predicted"/>
<sequence>MVISLQRLFMQSRRLDSSWQVIIILHASEEESIIHFIKR</sequence>
<protein>
    <submittedName>
        <fullName evidence="1">Uncharacterized protein</fullName>
    </submittedName>
</protein>
<accession>A0A0A9G1G2</accession>
<evidence type="ECO:0000313" key="1">
    <source>
        <dbReference type="EMBL" id="JAE18920.1"/>
    </source>
</evidence>